<evidence type="ECO:0000313" key="4">
    <source>
        <dbReference type="Proteomes" id="UP000326759"/>
    </source>
</evidence>
<feature type="transmembrane region" description="Helical" evidence="2">
    <location>
        <begin position="144"/>
        <end position="164"/>
    </location>
</feature>
<evidence type="ECO:0000256" key="1">
    <source>
        <dbReference type="SAM" id="MobiDB-lite"/>
    </source>
</evidence>
<proteinExistence type="predicted"/>
<evidence type="ECO:0000313" key="3">
    <source>
        <dbReference type="EMBL" id="KAB7507595.1"/>
    </source>
</evidence>
<feature type="region of interest" description="Disordered" evidence="1">
    <location>
        <begin position="167"/>
        <end position="186"/>
    </location>
</feature>
<name>A0A5N5TN46_9CRUS</name>
<reference evidence="3 4" key="1">
    <citation type="journal article" date="2019" name="PLoS Biol.">
        <title>Sex chromosomes control vertical transmission of feminizing Wolbachia symbionts in an isopod.</title>
        <authorList>
            <person name="Becking T."/>
            <person name="Chebbi M.A."/>
            <person name="Giraud I."/>
            <person name="Moumen B."/>
            <person name="Laverre T."/>
            <person name="Caubet Y."/>
            <person name="Peccoud J."/>
            <person name="Gilbert C."/>
            <person name="Cordaux R."/>
        </authorList>
    </citation>
    <scope>NUCLEOTIDE SEQUENCE [LARGE SCALE GENOMIC DNA]</scope>
    <source>
        <strain evidence="3">ANa2</strain>
        <tissue evidence="3">Whole body excluding digestive tract and cuticle</tissue>
    </source>
</reference>
<feature type="non-terminal residue" evidence="3">
    <location>
        <position position="186"/>
    </location>
</feature>
<sequence length="186" mass="21308">MDFRKERDGSDASNQSFLSLEESREESLLHFRWDNDGVVGKIFTSNSSSSQHGRFSLLEGSLISPLLGKQSQSFCNCRTRNEDFCSCNRTHRNILYSCHDPTAKDSFPSPCEHTSNQSRHKRTQGNKTNLYKELQKFHLYMKRIRLLSVILLLAMFVPLTLSMSPPPNYSQSKMPKTNFTCSDKAT</sequence>
<keyword evidence="2" id="KW-1133">Transmembrane helix</keyword>
<feature type="compositionally biased region" description="Polar residues" evidence="1">
    <location>
        <begin position="169"/>
        <end position="186"/>
    </location>
</feature>
<gene>
    <name evidence="3" type="ORF">Anas_02987</name>
</gene>
<dbReference type="EMBL" id="SEYY01000289">
    <property type="protein sequence ID" value="KAB7507595.1"/>
    <property type="molecule type" value="Genomic_DNA"/>
</dbReference>
<dbReference type="Proteomes" id="UP000326759">
    <property type="component" value="Unassembled WGS sequence"/>
</dbReference>
<keyword evidence="2" id="KW-0812">Transmembrane</keyword>
<protein>
    <submittedName>
        <fullName evidence="3">Uncharacterized protein</fullName>
    </submittedName>
</protein>
<dbReference type="AlphaFoldDB" id="A0A5N5TN46"/>
<comment type="caution">
    <text evidence="3">The sequence shown here is derived from an EMBL/GenBank/DDBJ whole genome shotgun (WGS) entry which is preliminary data.</text>
</comment>
<keyword evidence="2" id="KW-0472">Membrane</keyword>
<organism evidence="3 4">
    <name type="scientific">Armadillidium nasatum</name>
    <dbReference type="NCBI Taxonomy" id="96803"/>
    <lineage>
        <taxon>Eukaryota</taxon>
        <taxon>Metazoa</taxon>
        <taxon>Ecdysozoa</taxon>
        <taxon>Arthropoda</taxon>
        <taxon>Crustacea</taxon>
        <taxon>Multicrustacea</taxon>
        <taxon>Malacostraca</taxon>
        <taxon>Eumalacostraca</taxon>
        <taxon>Peracarida</taxon>
        <taxon>Isopoda</taxon>
        <taxon>Oniscidea</taxon>
        <taxon>Crinocheta</taxon>
        <taxon>Armadillidiidae</taxon>
        <taxon>Armadillidium</taxon>
    </lineage>
</organism>
<evidence type="ECO:0000256" key="2">
    <source>
        <dbReference type="SAM" id="Phobius"/>
    </source>
</evidence>
<accession>A0A5N5TN46</accession>
<keyword evidence="4" id="KW-1185">Reference proteome</keyword>